<evidence type="ECO:0000256" key="7">
    <source>
        <dbReference type="ARBA" id="ARBA00023049"/>
    </source>
</evidence>
<feature type="transmembrane region" description="Helical" evidence="8">
    <location>
        <begin position="3591"/>
        <end position="3609"/>
    </location>
</feature>
<dbReference type="GeneID" id="24437209"/>
<evidence type="ECO:0000256" key="2">
    <source>
        <dbReference type="ARBA" id="ARBA00005860"/>
    </source>
</evidence>
<dbReference type="Gene3D" id="3.90.132.10">
    <property type="entry name" value="Leishmanolysin , domain 2"/>
    <property type="match status" value="1"/>
</dbReference>
<dbReference type="SUPFAM" id="SSF55486">
    <property type="entry name" value="Metalloproteases ('zincins'), catalytic domain"/>
    <property type="match status" value="1"/>
</dbReference>
<dbReference type="InterPro" id="IPR006212">
    <property type="entry name" value="Furin_repeat"/>
</dbReference>
<dbReference type="SMART" id="SM00181">
    <property type="entry name" value="EGF"/>
    <property type="match status" value="73"/>
</dbReference>
<proteinExistence type="inferred from homology"/>
<evidence type="ECO:0000256" key="5">
    <source>
        <dbReference type="ARBA" id="ARBA00022801"/>
    </source>
</evidence>
<dbReference type="SUPFAM" id="SSF57184">
    <property type="entry name" value="Growth factor receptor domain"/>
    <property type="match status" value="26"/>
</dbReference>
<dbReference type="PANTHER" id="PTHR45756">
    <property type="entry name" value="PALMITOYLTRANSFERASE"/>
    <property type="match status" value="1"/>
</dbReference>
<feature type="transmembrane region" description="Helical" evidence="8">
    <location>
        <begin position="3653"/>
        <end position="3681"/>
    </location>
</feature>
<feature type="domain" description="EGF-like" evidence="9">
    <location>
        <begin position="497"/>
        <end position="508"/>
    </location>
</feature>
<comment type="similarity">
    <text evidence="2">Belongs to the peptidase M8 family.</text>
</comment>
<dbReference type="GO" id="GO:0008237">
    <property type="term" value="F:metallopeptidase activity"/>
    <property type="evidence" value="ECO:0007669"/>
    <property type="project" value="UniProtKB-KW"/>
</dbReference>
<dbReference type="RefSeq" id="XP_012652206.1">
    <property type="nucleotide sequence ID" value="XM_012796752.1"/>
</dbReference>
<dbReference type="SMART" id="SM00208">
    <property type="entry name" value="TNFR"/>
    <property type="match status" value="8"/>
</dbReference>
<dbReference type="InterPro" id="IPR053215">
    <property type="entry name" value="TKL_Ser/Thr_kinase"/>
</dbReference>
<gene>
    <name evidence="10" type="ORF">TTHERM_000086966</name>
</gene>
<dbReference type="InterPro" id="IPR009030">
    <property type="entry name" value="Growth_fac_rcpt_cys_sf"/>
</dbReference>
<keyword evidence="8" id="KW-0812">Transmembrane</keyword>
<dbReference type="SMART" id="SM00261">
    <property type="entry name" value="FU"/>
    <property type="match status" value="42"/>
</dbReference>
<accession>W7X749</accession>
<dbReference type="PROSITE" id="PS00022">
    <property type="entry name" value="EGF_1"/>
    <property type="match status" value="1"/>
</dbReference>
<sequence length="3855" mass="417302">MLKQTSAHLYGHACQHDSSILEKIMPQEYYDSIEEISLKRKLAGGTPQPFRVTIDPSYLDDPANGSGMDSTKKNYIIKIMNTAQMFLKNFIKVIPRTTPIKKRGSATCYDINVPAALQSTGVSNSDLHILVTFENTPSSSALANAVACDYDPGPIVGRIKFNIGTMKNIGTTTQAFESDFATAIHELTHVLGFSSSAMQYWIDPDTNQPYLANVGKIQVKDTVRGVSNVIKLKSKNVLDTARRYYNCPSLDSVPLENQGGSGSFGSHWERDLIQNEYMTASAILGHAIISEFTAALLVDTGFYAEINSNMVEKGYWGRGKGCDFINKSCDDTNQQYPEFSYDNKVKCDFYSVGYGTLASDQFSQCKVIQDYSNGQCFDDTQMAPNIITRNNSGSGSKCFISTSLDKRYNISGDNGIRCHKYTCNADNSAISVNLWKDASLNIQINCSSQNQVIDLTTVSADTKGSLTCPADFSLFCSFPKSCINFCSGNGICSNAVCYCLDGFAGEDCSKSCPSPQVWDGTQCVLNCTGTSFLNPDNTCKPTCPKAYFKNTNKNTCDICNKACSICTDSSNSSCSECNSPYVLKGTTCQDPSAVITCDSTCLTCSGSANNQCLTCSDGRFLDSQNQCTLCQSPCKNCTDSATKCTSCITDYTFNSSTNTCSPICDLSCLTCSSPKDATKCLSCSDGYFLSSGKCQQCSSPCSKCVDSASKCLSCITNYTFDNPSNSCKPNCDSSCKTCSQPIDQNNCLSCNDGSFLDGTKCSPCSSPCKTCDSSSTKCLSCIANYTYDNTKNICNPVCDSSCKNCSKPNDLNSCTSCNDGSFLDGSKCSPCTLPCKTCDTSSTKCLSCITDYTYDSSNNQCNPNCDASCKTCSKPKDPNSCLSCSDGSFLDGAKCSICTSPCKTCDSLSTKCFSCVANYTYDSSKNTCSPICDSSCKNCSKPNDPNACTSCNDGSFLDGNKCTVCTPPCKTCDTQATKCLSCITDYTYDSSKNQCNPDCDISCKTCQKPKDANQCLSCNDGAFLDGTKCTLCTSPCKTCDTLSTKCSSCVTNYTYDNSKNQCNPDCDASCKTCSNPKDANQCLSCNDGAFLDGTKCTLCTPPCKTCDTSSSKCLSCIPSYQLDNSNNKCNPTCDVSCKTCSQPIDPNSCLSCNDGFFLDGTKCSACSSPCKTCDSSSTKCLSCVANYTYDSSKNTCSPICDSSCKNCSKPNDPNACTSCNDGSFLDGNKCTVCTSPCKTCDTQATKCLSCITDYTYDSSKNQCNPDCDISCKTCSKPKDANQCLSCNDGAFLDGTKCTLCTSPCKTCDTLSTKCSSCVTNYTYDNSKNQCNPDCDISCKTCSKPKDANQCLNCNDGAFLDGTKCTLCTLPCKTCDTVSTKCSSCVTNYTYDSSKNQCNPDCDASCKTCSNPKDANQCLSCNDGAFLDGTKCTLCTPPCKTCDTSSSKCLSCIPSYQLDNSNNKCNPTCDVSCKTCSQPIDPNSCLSCNDGFFLDGTKCSACSSPCKTCDSSSTKCLSCVANYTYDSSKNTCSPICDSSCKNCSKPNDPNACTSCNDGSFLDGNKCTVCTSPCKTCDTQATKCLSCVTDYTYDSSKNQCNPDCDISCKTCSKPKDANQCLSCNDGAFLDGTKCTLCTSPCKTCDTLSTKCSSCVTNYTYDNSKNQCNPDCDISCKTCSKPKDANQCLSCNDGAFLDGTKCTLCTLPCKTCDTISTKCSSCVTNYTYDSSKNQCNPDCDASCKTCSNPKDANQCLSCNDGAFLDGTKCTLCTPPCKTCDTSSSKCLSCIPSYQLDNSNNKCNPTCDVSCKTCSQPIDPNSCLSCNDGFFLDGTKCSACSSPCKTCDSSSTKCLSCVANYTYDSSKNTCSPICDSSCKNCSKPNDPNACTSCNDGSFLDGNKCTVCTSPCKTCDTQATKCLSCITDYTYDSSKNQCNPDCDISCKTCSKPKDANQCLSCNDGAFLDGTKCTLCTLPCKTCDTVSTKCSSCVTNYTYDNSKNQCNPDCDSSCKSCVAPKDPTKCQECNKGSYLSSGQCLKCNSSCNECVDNDSKCTSCLPDYSFDSLKNICTPICDSSCKTCLYPKDSTKCTSCQDGSFLFNGKCSPCKLPCSTCENKEDQCLSCQINYTFDHVNKICQADCDSSCKTCSSPKDSNSCLSCQDGYFLSGKQCIPCSSPCKTCNVSSTTCLSCISDTDYQYKSASNKCEPICDLSCLTCSEPKNPFKCISCNDGTYLNSNQCQKCQAPCLTCQNLSTQCLSCIDSKYTYDSTTNTCKSICHASCKTCTNPDDANACSSCFDGSFLNGSTCQQCQAPCQNCQNTGSNCLSCIAGYQFKSSNTCEIICSSSCQSCSKPLDDKSCTSCSDGYFLSGTQCLPCQAPCQNCVDSANKCLSCISQTDYKFVVSNNSCQMICDSTCKTCSEPNNPLKCQDCLDGSYLLNGECKKCTSPCGNCQTSPSKCFSCISSDYTLNASSNTCEPVCDSSCKLCSSPKDSSKCTTCQDGFYFDGGFCKKCSLPCSKCIDNDQKCTQCIDNVNYKFDAPTNKCIKQCHSSCKDCSDPQDISKCISCNDGFYLDSGYCKKCTSPCNTCKNSSECLTCQSGYTLDISSNQCQPQCDSSCLTCSKPNDANSCQSCKDGSFLNNLSQCLSCKSPCSKCNGSADKCTACITNYNLNNSLQQCSPICDSSCKTCSEAKDASKCLSCNDGFYLDSGMCKKCISPCSNCKNSTQCLTCETGYTLDVASSQCLPQCDSSCLTCSKPNDANSCLSCKDGSFLNGLSQCQPCKSPCSKCNGLADKCTACITNYNLNISLQSCSPVCDSSCKTCSEAQDASKCLSCQDGFFLISNTCQKCKQPCQTCQDQADKCLSCISNDFKYDALQFKCTSSCHSSCKTCTGPSQSNCTSCFDSFYLDNNQCQTCLSPCDNCSISQDNCTSCINGYNLNSNKCEIICDSSCQTCSAPKSPNSCTSCKDGFYLDKGQCKPCQSPCSKCSSSETQCTDCISNYKLASNQCIPICDKSCKNCSKPIDSNFCLSCFDGYYLSGSQCLKCNSPCETCETNSSKCLTCQTGYQLSLKNPNTCEPSCDSSCLTCSSNSNPNACLSCPDGRYLESNQCKLCPVNCLTCSSISKCESCKLNYGLDLKTGSCQLICDKSCLSCSLPNNPKACLSCTSNKILIDGSCQDCPQGQYFNLNQCSKCSSNCKICKDSNTCNICEDGYSLDSNKSCKENSQSYKCHYTCNTCLGTLYSHCTSCAGNRVLNNKSDKTKASQIVGTCDCPSGTSDFNQPFCDQSKMQESIKTTETAFLISSGSTTTVLAIVSANPLILGSLIEFSQTISFFTYINEKPALGFDDVAQNLYIAHITKIFNFDGMRKNKSSRLLQSTSSQNQLGEQGFNNNSKIPLNDKYPEFVVNALAILVLTGLAWLLSALTSIITIQDPNSFTAKIKKIFCISFTICIFVLTSQEFSLLIFFQFQQLGMENQIDTASAFLSFIVFAYILGFLGYLFYKLNYQQVLTKPMFIAQSALKTSAKVHPIFGVDISQAKEEKTITNPDYYTFYILHLYIKQNSFLNRAFIQIIVIRKIITSVIMTFGYQNPITQVSILLALYFMYWLYIILSRPFKEVKHMILYSVIETITLSMYILYLILLNNESDNEKQKTISLVMLILILVALLFYLLVSFIYLVLFAVQCLKKCGDKQNDIAVVNISNHFEKDQSNAQFNQQPIQESKIYTKPLDMSYNPNSQQHKIVSYVQHDKMNCSVTNNQSIIQENQNLSKQIISDTVFLESPDRSKQNINIIQQQPQQDNINTTNRIRLIQGYQIDKLQPQDDILPEKISQSKIPDVFNEPLNYSRARKARKFQDIF</sequence>
<keyword evidence="8" id="KW-0472">Membrane</keyword>
<organism evidence="10 11">
    <name type="scientific">Tetrahymena thermophila (strain SB210)</name>
    <dbReference type="NCBI Taxonomy" id="312017"/>
    <lineage>
        <taxon>Eukaryota</taxon>
        <taxon>Sar</taxon>
        <taxon>Alveolata</taxon>
        <taxon>Ciliophora</taxon>
        <taxon>Intramacronucleata</taxon>
        <taxon>Oligohymenophorea</taxon>
        <taxon>Hymenostomatida</taxon>
        <taxon>Tetrahymenina</taxon>
        <taxon>Tetrahymenidae</taxon>
        <taxon>Tetrahymena</taxon>
    </lineage>
</organism>
<evidence type="ECO:0000259" key="9">
    <source>
        <dbReference type="PROSITE" id="PS00022"/>
    </source>
</evidence>
<dbReference type="InParanoid" id="W7X749"/>
<evidence type="ECO:0000256" key="8">
    <source>
        <dbReference type="SAM" id="Phobius"/>
    </source>
</evidence>
<dbReference type="InterPro" id="IPR000742">
    <property type="entry name" value="EGF"/>
</dbReference>
<comment type="cofactor">
    <cofactor evidence="1">
        <name>Zn(2+)</name>
        <dbReference type="ChEBI" id="CHEBI:29105"/>
    </cofactor>
</comment>
<dbReference type="Gene3D" id="2.10.220.10">
    <property type="entry name" value="Hormone Receptor, Insulin-like Growth Factor Receptor 1, Chain A, domain 2"/>
    <property type="match status" value="2"/>
</dbReference>
<dbReference type="InterPro" id="IPR001368">
    <property type="entry name" value="TNFR/NGFR_Cys_rich_reg"/>
</dbReference>
<feature type="transmembrane region" description="Helical" evidence="8">
    <location>
        <begin position="3404"/>
        <end position="3431"/>
    </location>
</feature>
<dbReference type="GO" id="GO:0006508">
    <property type="term" value="P:proteolysis"/>
    <property type="evidence" value="ECO:0007669"/>
    <property type="project" value="UniProtKB-KW"/>
</dbReference>
<evidence type="ECO:0000256" key="4">
    <source>
        <dbReference type="ARBA" id="ARBA00022723"/>
    </source>
</evidence>
<protein>
    <submittedName>
        <fullName evidence="10">Leishmanolysin family protein</fullName>
    </submittedName>
</protein>
<feature type="transmembrane region" description="Helical" evidence="8">
    <location>
        <begin position="3480"/>
        <end position="3501"/>
    </location>
</feature>
<evidence type="ECO:0000313" key="11">
    <source>
        <dbReference type="Proteomes" id="UP000009168"/>
    </source>
</evidence>
<keyword evidence="7" id="KW-0482">Metalloprotease</keyword>
<feature type="transmembrane region" description="Helical" evidence="8">
    <location>
        <begin position="3621"/>
        <end position="3641"/>
    </location>
</feature>
<dbReference type="OrthoDB" id="283575at2759"/>
<evidence type="ECO:0000256" key="3">
    <source>
        <dbReference type="ARBA" id="ARBA00022670"/>
    </source>
</evidence>
<dbReference type="FunFam" id="3.90.132.10:FF:000001">
    <property type="entry name" value="leishmanolysin-like peptidase isoform X2"/>
    <property type="match status" value="1"/>
</dbReference>
<dbReference type="PANTHER" id="PTHR45756:SF1">
    <property type="entry name" value="PROTEIN KINASE DOMAIN CONTAINING PROTEIN"/>
    <property type="match status" value="1"/>
</dbReference>
<feature type="transmembrane region" description="Helical" evidence="8">
    <location>
        <begin position="3443"/>
        <end position="3468"/>
    </location>
</feature>
<feature type="transmembrane region" description="Helical" evidence="8">
    <location>
        <begin position="3567"/>
        <end position="3585"/>
    </location>
</feature>
<reference evidence="11" key="1">
    <citation type="journal article" date="2006" name="PLoS Biol.">
        <title>Macronuclear genome sequence of the ciliate Tetrahymena thermophila, a model eukaryote.</title>
        <authorList>
            <person name="Eisen J.A."/>
            <person name="Coyne R.S."/>
            <person name="Wu M."/>
            <person name="Wu D."/>
            <person name="Thiagarajan M."/>
            <person name="Wortman J.R."/>
            <person name="Badger J.H."/>
            <person name="Ren Q."/>
            <person name="Amedeo P."/>
            <person name="Jones K.M."/>
            <person name="Tallon L.J."/>
            <person name="Delcher A.L."/>
            <person name="Salzberg S.L."/>
            <person name="Silva J.C."/>
            <person name="Haas B.J."/>
            <person name="Majoros W.H."/>
            <person name="Farzad M."/>
            <person name="Carlton J.M."/>
            <person name="Smith R.K. Jr."/>
            <person name="Garg J."/>
            <person name="Pearlman R.E."/>
            <person name="Karrer K.M."/>
            <person name="Sun L."/>
            <person name="Manning G."/>
            <person name="Elde N.C."/>
            <person name="Turkewitz A.P."/>
            <person name="Asai D.J."/>
            <person name="Wilkes D.E."/>
            <person name="Wang Y."/>
            <person name="Cai H."/>
            <person name="Collins K."/>
            <person name="Stewart B.A."/>
            <person name="Lee S.R."/>
            <person name="Wilamowska K."/>
            <person name="Weinberg Z."/>
            <person name="Ruzzo W.L."/>
            <person name="Wloga D."/>
            <person name="Gaertig J."/>
            <person name="Frankel J."/>
            <person name="Tsao C.-C."/>
            <person name="Gorovsky M.A."/>
            <person name="Keeling P.J."/>
            <person name="Waller R.F."/>
            <person name="Patron N.J."/>
            <person name="Cherry J.M."/>
            <person name="Stover N.A."/>
            <person name="Krieger C.J."/>
            <person name="del Toro C."/>
            <person name="Ryder H.F."/>
            <person name="Williamson S.C."/>
            <person name="Barbeau R.A."/>
            <person name="Hamilton E.P."/>
            <person name="Orias E."/>
        </authorList>
    </citation>
    <scope>NUCLEOTIDE SEQUENCE [LARGE SCALE GENOMIC DNA]</scope>
    <source>
        <strain evidence="11">SB210</strain>
    </source>
</reference>
<evidence type="ECO:0000313" key="10">
    <source>
        <dbReference type="EMBL" id="EWS75215.1"/>
    </source>
</evidence>
<name>W7X749_TETTS</name>
<keyword evidence="5" id="KW-0378">Hydrolase</keyword>
<dbReference type="CDD" id="cd00064">
    <property type="entry name" value="FU"/>
    <property type="match status" value="1"/>
</dbReference>
<dbReference type="KEGG" id="tet:TTHERM_000086966"/>
<evidence type="ECO:0000256" key="1">
    <source>
        <dbReference type="ARBA" id="ARBA00001947"/>
    </source>
</evidence>
<keyword evidence="8" id="KW-1133">Transmembrane helix</keyword>
<keyword evidence="6" id="KW-0862">Zinc</keyword>
<dbReference type="GO" id="GO:0046872">
    <property type="term" value="F:metal ion binding"/>
    <property type="evidence" value="ECO:0007669"/>
    <property type="project" value="UniProtKB-KW"/>
</dbReference>
<dbReference type="Proteomes" id="UP000009168">
    <property type="component" value="Unassembled WGS sequence"/>
</dbReference>
<dbReference type="EMBL" id="GG662749">
    <property type="protein sequence ID" value="EWS75215.1"/>
    <property type="molecule type" value="Genomic_DNA"/>
</dbReference>
<keyword evidence="4" id="KW-0479">Metal-binding</keyword>
<keyword evidence="11" id="KW-1185">Reference proteome</keyword>
<keyword evidence="3" id="KW-0645">Protease</keyword>
<evidence type="ECO:0000256" key="6">
    <source>
        <dbReference type="ARBA" id="ARBA00022833"/>
    </source>
</evidence>